<evidence type="ECO:0000313" key="1">
    <source>
        <dbReference type="EMBL" id="SAL19803.1"/>
    </source>
</evidence>
<protein>
    <recommendedName>
        <fullName evidence="3">Capsule polysaccharide biosynthesis protein</fullName>
    </recommendedName>
</protein>
<accession>A0A158FJI9</accession>
<evidence type="ECO:0000313" key="2">
    <source>
        <dbReference type="Proteomes" id="UP000054770"/>
    </source>
</evidence>
<dbReference type="EMBL" id="FCON02000005">
    <property type="protein sequence ID" value="SAL19803.1"/>
    <property type="molecule type" value="Genomic_DNA"/>
</dbReference>
<proteinExistence type="predicted"/>
<keyword evidence="2" id="KW-1185">Reference proteome</keyword>
<organism evidence="1 2">
    <name type="scientific">Caballeronia choica</name>
    <dbReference type="NCBI Taxonomy" id="326476"/>
    <lineage>
        <taxon>Bacteria</taxon>
        <taxon>Pseudomonadati</taxon>
        <taxon>Pseudomonadota</taxon>
        <taxon>Betaproteobacteria</taxon>
        <taxon>Burkholderiales</taxon>
        <taxon>Burkholderiaceae</taxon>
        <taxon>Caballeronia</taxon>
    </lineage>
</organism>
<sequence length="310" mass="35612">MRTSERLDFNQKPNIEKIFEIVAPHIHASTIWPVSLFPDLPDDDYKQVVRSAYAGFGLTPSLESWVRTYHVSSLYTFPYAEQRMVDLLKEIFSDSIVIAFEASPMLKRVFERCAIAYIDVRAHSERFMDDLPLAFISNSPAARNALKAYEHPRAEFERMSNKLRRGFSIIASRDDIPERAVVFLAQTQYDSSVILPNGGFFDARPYLERVQNIVGSYNSTNLLIKPHPLEPDCDVVKALLTLPNSRLTDENVYDSCHRVVYPLLSHSRRLQGMRRNPFISPFTGFQRGSRSEAMCRSCSSTIRRPFGMRF</sequence>
<dbReference type="Proteomes" id="UP000054770">
    <property type="component" value="Unassembled WGS sequence"/>
</dbReference>
<name>A0A158FJI9_9BURK</name>
<dbReference type="AlphaFoldDB" id="A0A158FJI9"/>
<reference evidence="1" key="1">
    <citation type="submission" date="2016-01" db="EMBL/GenBank/DDBJ databases">
        <authorList>
            <person name="Peeters C."/>
        </authorList>
    </citation>
    <scope>NUCLEOTIDE SEQUENCE [LARGE SCALE GENOMIC DNA]</scope>
    <source>
        <strain evidence="1">LMG 22940</strain>
    </source>
</reference>
<gene>
    <name evidence="1" type="ORF">AWB68_00687</name>
</gene>
<comment type="caution">
    <text evidence="1">The sequence shown here is derived from an EMBL/GenBank/DDBJ whole genome shotgun (WGS) entry which is preliminary data.</text>
</comment>
<evidence type="ECO:0008006" key="3">
    <source>
        <dbReference type="Google" id="ProtNLM"/>
    </source>
</evidence>